<evidence type="ECO:0000313" key="7">
    <source>
        <dbReference type="EMBL" id="CAK0798236.1"/>
    </source>
</evidence>
<dbReference type="SUPFAM" id="SSF57850">
    <property type="entry name" value="RING/U-box"/>
    <property type="match status" value="1"/>
</dbReference>
<dbReference type="Gene3D" id="3.30.40.10">
    <property type="entry name" value="Zinc/RING finger domain, C3HC4 (zinc finger)"/>
    <property type="match status" value="1"/>
</dbReference>
<dbReference type="PROSITE" id="PS50119">
    <property type="entry name" value="ZF_BBOX"/>
    <property type="match status" value="1"/>
</dbReference>
<evidence type="ECO:0000256" key="2">
    <source>
        <dbReference type="ARBA" id="ARBA00022771"/>
    </source>
</evidence>
<dbReference type="PANTHER" id="PTHR25462">
    <property type="entry name" value="BONUS, ISOFORM C-RELATED"/>
    <property type="match status" value="1"/>
</dbReference>
<evidence type="ECO:0000259" key="6">
    <source>
        <dbReference type="PROSITE" id="PS50119"/>
    </source>
</evidence>
<sequence>MACTTWPEKGLALGRQRKVLLRARVLDNLNHPAAGVEEERDLVCCNETAIAKPSLPPAHDRFQRSVEEHWTNHVTLSGPAFYGELAAVHKAEEALTDITLQVLAYRGPRLACPLLLGRVLRGAMPVGGQGEQLRRTTSIQGGGAQARRQLLVAYRVAPVRSARSLLVAFPRPPLGPLAGAAVPNQDLGLYMRRELGVHDLQAFSTCVLCKSGSASLRPTKSGRCEIKVLHCLHSVCGGCLEEYLQHDREVLCPICDAITLERNYDRYLCNFAEHQGIDYLTCEQQKRIACEECVESADAIAPPISPMSMRLLRQCVRSLCSECSEHHRRAKTTIMHSLITLRERKEINMHRAATCPIHQGLPHEFFCLDCSVMCCRECILADHENHSYQLPASGLVEKELRAFCA</sequence>
<dbReference type="InterPro" id="IPR001841">
    <property type="entry name" value="Znf_RING"/>
</dbReference>
<dbReference type="Gene3D" id="3.30.160.60">
    <property type="entry name" value="Classic Zinc Finger"/>
    <property type="match status" value="1"/>
</dbReference>
<feature type="domain" description="B box-type" evidence="6">
    <location>
        <begin position="350"/>
        <end position="387"/>
    </location>
</feature>
<dbReference type="PROSITE" id="PS00518">
    <property type="entry name" value="ZF_RING_1"/>
    <property type="match status" value="1"/>
</dbReference>
<name>A0ABN9PY56_9DINO</name>
<organism evidence="7 8">
    <name type="scientific">Prorocentrum cordatum</name>
    <dbReference type="NCBI Taxonomy" id="2364126"/>
    <lineage>
        <taxon>Eukaryota</taxon>
        <taxon>Sar</taxon>
        <taxon>Alveolata</taxon>
        <taxon>Dinophyceae</taxon>
        <taxon>Prorocentrales</taxon>
        <taxon>Prorocentraceae</taxon>
        <taxon>Prorocentrum</taxon>
    </lineage>
</organism>
<accession>A0ABN9PY56</accession>
<evidence type="ECO:0000313" key="8">
    <source>
        <dbReference type="Proteomes" id="UP001189429"/>
    </source>
</evidence>
<dbReference type="PANTHER" id="PTHR25462:SF296">
    <property type="entry name" value="MEIOTIC P26, ISOFORM F"/>
    <property type="match status" value="1"/>
</dbReference>
<reference evidence="7" key="1">
    <citation type="submission" date="2023-10" db="EMBL/GenBank/DDBJ databases">
        <authorList>
            <person name="Chen Y."/>
            <person name="Shah S."/>
            <person name="Dougan E. K."/>
            <person name="Thang M."/>
            <person name="Chan C."/>
        </authorList>
    </citation>
    <scope>NUCLEOTIDE SEQUENCE [LARGE SCALE GENOMIC DNA]</scope>
</reference>
<dbReference type="EMBL" id="CAUYUJ010001903">
    <property type="protein sequence ID" value="CAK0798236.1"/>
    <property type="molecule type" value="Genomic_DNA"/>
</dbReference>
<keyword evidence="3" id="KW-0862">Zinc</keyword>
<dbReference type="SMART" id="SM00336">
    <property type="entry name" value="BBOX"/>
    <property type="match status" value="1"/>
</dbReference>
<evidence type="ECO:0000256" key="3">
    <source>
        <dbReference type="ARBA" id="ARBA00022833"/>
    </source>
</evidence>
<evidence type="ECO:0000256" key="1">
    <source>
        <dbReference type="ARBA" id="ARBA00022723"/>
    </source>
</evidence>
<comment type="caution">
    <text evidence="7">The sequence shown here is derived from an EMBL/GenBank/DDBJ whole genome shotgun (WGS) entry which is preliminary data.</text>
</comment>
<keyword evidence="1" id="KW-0479">Metal-binding</keyword>
<dbReference type="InterPro" id="IPR017907">
    <property type="entry name" value="Znf_RING_CS"/>
</dbReference>
<feature type="domain" description="RING-type" evidence="5">
    <location>
        <begin position="206"/>
        <end position="256"/>
    </location>
</feature>
<protein>
    <submittedName>
        <fullName evidence="7">Uncharacterized protein</fullName>
    </submittedName>
</protein>
<dbReference type="InterPro" id="IPR000315">
    <property type="entry name" value="Znf_B-box"/>
</dbReference>
<keyword evidence="8" id="KW-1185">Reference proteome</keyword>
<gene>
    <name evidence="7" type="ORF">PCOR1329_LOCUS7051</name>
</gene>
<dbReference type="SMART" id="SM00184">
    <property type="entry name" value="RING"/>
    <property type="match status" value="1"/>
</dbReference>
<dbReference type="Proteomes" id="UP001189429">
    <property type="component" value="Unassembled WGS sequence"/>
</dbReference>
<evidence type="ECO:0000259" key="5">
    <source>
        <dbReference type="PROSITE" id="PS50089"/>
    </source>
</evidence>
<keyword evidence="2 4" id="KW-0863">Zinc-finger</keyword>
<dbReference type="InterPro" id="IPR013083">
    <property type="entry name" value="Znf_RING/FYVE/PHD"/>
</dbReference>
<dbReference type="PROSITE" id="PS50089">
    <property type="entry name" value="ZF_RING_2"/>
    <property type="match status" value="1"/>
</dbReference>
<evidence type="ECO:0000256" key="4">
    <source>
        <dbReference type="PROSITE-ProRule" id="PRU00024"/>
    </source>
</evidence>
<dbReference type="SUPFAM" id="SSF57845">
    <property type="entry name" value="B-box zinc-binding domain"/>
    <property type="match status" value="1"/>
</dbReference>
<dbReference type="InterPro" id="IPR047153">
    <property type="entry name" value="TRIM45/56/19-like"/>
</dbReference>
<dbReference type="Pfam" id="PF00643">
    <property type="entry name" value="zf-B_box"/>
    <property type="match status" value="1"/>
</dbReference>
<proteinExistence type="predicted"/>